<dbReference type="InterPro" id="IPR023582">
    <property type="entry name" value="Impact"/>
</dbReference>
<dbReference type="InterPro" id="IPR001498">
    <property type="entry name" value="Impact_N"/>
</dbReference>
<dbReference type="EMBL" id="MU004231">
    <property type="protein sequence ID" value="KAF2673836.1"/>
    <property type="molecule type" value="Genomic_DNA"/>
</dbReference>
<dbReference type="InterPro" id="IPR016135">
    <property type="entry name" value="UBQ-conjugating_enzyme/RWD"/>
</dbReference>
<evidence type="ECO:0000313" key="8">
    <source>
        <dbReference type="EMBL" id="KAF2673836.1"/>
    </source>
</evidence>
<protein>
    <submittedName>
        <fullName evidence="8">UPF0029-domain-containing protein</fullName>
    </submittedName>
</protein>
<dbReference type="Gene3D" id="3.10.110.10">
    <property type="entry name" value="Ubiquitin Conjugating Enzyme"/>
    <property type="match status" value="1"/>
</dbReference>
<dbReference type="Pfam" id="PF05773">
    <property type="entry name" value="RWD"/>
    <property type="match status" value="1"/>
</dbReference>
<evidence type="ECO:0000256" key="1">
    <source>
        <dbReference type="ARBA" id="ARBA00004496"/>
    </source>
</evidence>
<keyword evidence="6" id="KW-0346">Stress response</keyword>
<keyword evidence="4" id="KW-0678">Repressor</keyword>
<dbReference type="Gene3D" id="3.30.230.30">
    <property type="entry name" value="Impact, N-terminal domain"/>
    <property type="match status" value="1"/>
</dbReference>
<evidence type="ECO:0000256" key="5">
    <source>
        <dbReference type="ARBA" id="ARBA00022845"/>
    </source>
</evidence>
<feature type="domain" description="RWD" evidence="7">
    <location>
        <begin position="7"/>
        <end position="109"/>
    </location>
</feature>
<gene>
    <name evidence="8" type="ORF">BT63DRAFT_451891</name>
</gene>
<dbReference type="SUPFAM" id="SSF54211">
    <property type="entry name" value="Ribosomal protein S5 domain 2-like"/>
    <property type="match status" value="1"/>
</dbReference>
<dbReference type="Proteomes" id="UP000799302">
    <property type="component" value="Unassembled WGS sequence"/>
</dbReference>
<dbReference type="OrthoDB" id="69641at2759"/>
<evidence type="ECO:0000259" key="7">
    <source>
        <dbReference type="PROSITE" id="PS50908"/>
    </source>
</evidence>
<name>A0A6A6UQ31_9PEZI</name>
<dbReference type="PANTHER" id="PTHR16301">
    <property type="entry name" value="IMPACT-RELATED"/>
    <property type="match status" value="1"/>
</dbReference>
<evidence type="ECO:0000256" key="4">
    <source>
        <dbReference type="ARBA" id="ARBA00022491"/>
    </source>
</evidence>
<keyword evidence="9" id="KW-1185">Reference proteome</keyword>
<dbReference type="InterPro" id="IPR020568">
    <property type="entry name" value="Ribosomal_Su5_D2-typ_SF"/>
</dbReference>
<dbReference type="GO" id="GO:0005737">
    <property type="term" value="C:cytoplasm"/>
    <property type="evidence" value="ECO:0007669"/>
    <property type="project" value="UniProtKB-SubCell"/>
</dbReference>
<keyword evidence="3" id="KW-0963">Cytoplasm</keyword>
<dbReference type="InterPro" id="IPR006575">
    <property type="entry name" value="RWD_dom"/>
</dbReference>
<dbReference type="GO" id="GO:0140469">
    <property type="term" value="P:GCN2-mediated signaling"/>
    <property type="evidence" value="ECO:0007669"/>
    <property type="project" value="TreeGrafter"/>
</dbReference>
<dbReference type="Pfam" id="PF01205">
    <property type="entry name" value="Impact_N"/>
    <property type="match status" value="1"/>
</dbReference>
<dbReference type="InterPro" id="IPR036956">
    <property type="entry name" value="Impact_N_sf"/>
</dbReference>
<comment type="subcellular location">
    <subcellularLocation>
        <location evidence="1">Cytoplasm</location>
    </subcellularLocation>
</comment>
<proteinExistence type="inferred from homology"/>
<evidence type="ECO:0000256" key="2">
    <source>
        <dbReference type="ARBA" id="ARBA00007665"/>
    </source>
</evidence>
<organism evidence="8 9">
    <name type="scientific">Microthyrium microscopicum</name>
    <dbReference type="NCBI Taxonomy" id="703497"/>
    <lineage>
        <taxon>Eukaryota</taxon>
        <taxon>Fungi</taxon>
        <taxon>Dikarya</taxon>
        <taxon>Ascomycota</taxon>
        <taxon>Pezizomycotina</taxon>
        <taxon>Dothideomycetes</taxon>
        <taxon>Dothideomycetes incertae sedis</taxon>
        <taxon>Microthyriales</taxon>
        <taxon>Microthyriaceae</taxon>
        <taxon>Microthyrium</taxon>
    </lineage>
</organism>
<dbReference type="InterPro" id="IPR020569">
    <property type="entry name" value="UPF0029_Impact_CS"/>
</dbReference>
<sequence>MEDSLNDELTSINSIYGDGTLVQTTPNSRTCTLKLPSYSAATLRIEFAENYPEVPPSILGTESVANDAPKGTGTRLVELTREVLGRVYQPGEACLYDLIEEIGPLLAETEQIDASERQKEADIVEQPSINQPVDIGPEPPWIVAPPITEKKSVFLGRVAMVHSPAQAKQYLQHLLATDKKASKATHNIVAWRIHGDAGASFQDCDDDGETAAGGRILHLMQLMDVWDVMVVVTRWYGGILLGPDRFRVINNAARDALQLGGCAKDGGKKGRR</sequence>
<accession>A0A6A6UQ31</accession>
<evidence type="ECO:0000256" key="3">
    <source>
        <dbReference type="ARBA" id="ARBA00022490"/>
    </source>
</evidence>
<reference evidence="8" key="1">
    <citation type="journal article" date="2020" name="Stud. Mycol.">
        <title>101 Dothideomycetes genomes: a test case for predicting lifestyles and emergence of pathogens.</title>
        <authorList>
            <person name="Haridas S."/>
            <person name="Albert R."/>
            <person name="Binder M."/>
            <person name="Bloem J."/>
            <person name="Labutti K."/>
            <person name="Salamov A."/>
            <person name="Andreopoulos B."/>
            <person name="Baker S."/>
            <person name="Barry K."/>
            <person name="Bills G."/>
            <person name="Bluhm B."/>
            <person name="Cannon C."/>
            <person name="Castanera R."/>
            <person name="Culley D."/>
            <person name="Daum C."/>
            <person name="Ezra D."/>
            <person name="Gonzalez J."/>
            <person name="Henrissat B."/>
            <person name="Kuo A."/>
            <person name="Liang C."/>
            <person name="Lipzen A."/>
            <person name="Lutzoni F."/>
            <person name="Magnuson J."/>
            <person name="Mondo S."/>
            <person name="Nolan M."/>
            <person name="Ohm R."/>
            <person name="Pangilinan J."/>
            <person name="Park H.-J."/>
            <person name="Ramirez L."/>
            <person name="Alfaro M."/>
            <person name="Sun H."/>
            <person name="Tritt A."/>
            <person name="Yoshinaga Y."/>
            <person name="Zwiers L.-H."/>
            <person name="Turgeon B."/>
            <person name="Goodwin S."/>
            <person name="Spatafora J."/>
            <person name="Crous P."/>
            <person name="Grigoriev I."/>
        </authorList>
    </citation>
    <scope>NUCLEOTIDE SEQUENCE</scope>
    <source>
        <strain evidence="8">CBS 115976</strain>
    </source>
</reference>
<dbReference type="AlphaFoldDB" id="A0A6A6UQ31"/>
<dbReference type="PANTHER" id="PTHR16301:SF25">
    <property type="entry name" value="PROTEIN IMPACT"/>
    <property type="match status" value="1"/>
</dbReference>
<dbReference type="SMART" id="SM00591">
    <property type="entry name" value="RWD"/>
    <property type="match status" value="1"/>
</dbReference>
<evidence type="ECO:0000256" key="6">
    <source>
        <dbReference type="ARBA" id="ARBA00023016"/>
    </source>
</evidence>
<dbReference type="PROSITE" id="PS00910">
    <property type="entry name" value="UPF0029"/>
    <property type="match status" value="1"/>
</dbReference>
<dbReference type="GO" id="GO:0006446">
    <property type="term" value="P:regulation of translational initiation"/>
    <property type="evidence" value="ECO:0007669"/>
    <property type="project" value="TreeGrafter"/>
</dbReference>
<comment type="similarity">
    <text evidence="2">Belongs to the IMPACT family.</text>
</comment>
<evidence type="ECO:0000313" key="9">
    <source>
        <dbReference type="Proteomes" id="UP000799302"/>
    </source>
</evidence>
<dbReference type="SUPFAM" id="SSF54495">
    <property type="entry name" value="UBC-like"/>
    <property type="match status" value="1"/>
</dbReference>
<dbReference type="PROSITE" id="PS50908">
    <property type="entry name" value="RWD"/>
    <property type="match status" value="1"/>
</dbReference>
<keyword evidence="5" id="KW-0810">Translation regulation</keyword>
<dbReference type="CDD" id="cd23822">
    <property type="entry name" value="RWD_ScYIH1-like"/>
    <property type="match status" value="1"/>
</dbReference>